<dbReference type="Gene3D" id="3.30.590.20">
    <property type="match status" value="1"/>
</dbReference>
<protein>
    <recommendedName>
        <fullName evidence="5">Putative glutamate--cysteine ligase 2</fullName>
        <ecNumber evidence="5">6.3.2.2</ecNumber>
    </recommendedName>
    <alternativeName>
        <fullName evidence="5">Gamma-glutamylcysteine synthetase 2</fullName>
        <shortName evidence="5">GCS 2</shortName>
        <shortName evidence="5">Gamma-GCS 2</shortName>
    </alternativeName>
</protein>
<accession>A0A1D7VN21</accession>
<dbReference type="GO" id="GO:0004357">
    <property type="term" value="F:glutamate-cysteine ligase activity"/>
    <property type="evidence" value="ECO:0007669"/>
    <property type="project" value="UniProtKB-EC"/>
</dbReference>
<dbReference type="GO" id="GO:0005524">
    <property type="term" value="F:ATP binding"/>
    <property type="evidence" value="ECO:0007669"/>
    <property type="project" value="UniProtKB-KW"/>
</dbReference>
<dbReference type="PANTHER" id="PTHR36510">
    <property type="entry name" value="GLUTAMATE--CYSTEINE LIGASE 2-RELATED"/>
    <property type="match status" value="1"/>
</dbReference>
<dbReference type="InterPro" id="IPR011793">
    <property type="entry name" value="YbdK"/>
</dbReference>
<proteinExistence type="inferred from homology"/>
<comment type="catalytic activity">
    <reaction evidence="4 5">
        <text>L-cysteine + L-glutamate + ATP = gamma-L-glutamyl-L-cysteine + ADP + phosphate + H(+)</text>
        <dbReference type="Rhea" id="RHEA:13285"/>
        <dbReference type="ChEBI" id="CHEBI:15378"/>
        <dbReference type="ChEBI" id="CHEBI:29985"/>
        <dbReference type="ChEBI" id="CHEBI:30616"/>
        <dbReference type="ChEBI" id="CHEBI:35235"/>
        <dbReference type="ChEBI" id="CHEBI:43474"/>
        <dbReference type="ChEBI" id="CHEBI:58173"/>
        <dbReference type="ChEBI" id="CHEBI:456216"/>
        <dbReference type="EC" id="6.3.2.2"/>
    </reaction>
</comment>
<dbReference type="SUPFAM" id="SSF55931">
    <property type="entry name" value="Glutamine synthetase/guanido kinase"/>
    <property type="match status" value="1"/>
</dbReference>
<dbReference type="Proteomes" id="UP000094094">
    <property type="component" value="Chromosome"/>
</dbReference>
<dbReference type="RefSeq" id="WP_069570291.1">
    <property type="nucleotide sequence ID" value="NZ_CP017157.1"/>
</dbReference>
<dbReference type="EMBL" id="CP017157">
    <property type="protein sequence ID" value="AOP48156.1"/>
    <property type="molecule type" value="Genomic_DNA"/>
</dbReference>
<dbReference type="PANTHER" id="PTHR36510:SF1">
    <property type="entry name" value="GLUTAMATE--CYSTEINE LIGASE 2-RELATED"/>
    <property type="match status" value="1"/>
</dbReference>
<dbReference type="EC" id="6.3.2.2" evidence="5"/>
<dbReference type="AlphaFoldDB" id="A0A1D7VN21"/>
<evidence type="ECO:0000313" key="7">
    <source>
        <dbReference type="Proteomes" id="UP000094094"/>
    </source>
</evidence>
<dbReference type="GO" id="GO:0042398">
    <property type="term" value="P:modified amino acid biosynthetic process"/>
    <property type="evidence" value="ECO:0007669"/>
    <property type="project" value="InterPro"/>
</dbReference>
<name>A0A1D7VN21_9ACTN</name>
<reference evidence="6 7" key="1">
    <citation type="submission" date="2016-09" db="EMBL/GenBank/DDBJ databases">
        <title>Complete genome sequencing of Streptomyces lydicus 103 and metabolic pathways analysis of antibiotic biosynthesis.</title>
        <authorList>
            <person name="Jia N."/>
            <person name="Ding M.-Z."/>
            <person name="Gao F."/>
            <person name="Yuan Y.-J."/>
        </authorList>
    </citation>
    <scope>NUCLEOTIDE SEQUENCE [LARGE SCALE GENOMIC DNA]</scope>
    <source>
        <strain evidence="6 7">103</strain>
    </source>
</reference>
<dbReference type="InterPro" id="IPR050141">
    <property type="entry name" value="GCL_type2/YbdK_subfam"/>
</dbReference>
<evidence type="ECO:0000256" key="5">
    <source>
        <dbReference type="HAMAP-Rule" id="MF_01609"/>
    </source>
</evidence>
<evidence type="ECO:0000256" key="2">
    <source>
        <dbReference type="ARBA" id="ARBA00022741"/>
    </source>
</evidence>
<sequence>MREPYAVGAAVRAGRTELTLGVEEEFVLADAATREVALVADDVVGAAGRLAEDPRQVVGEMALCQLETVSAVCADARQLYAEVTRLRRCAARAAWEAGCLLVAGGTAPLGTTGPPPILDKPRDHAIAARFGMLVEQQCANACHVHIGVPDPEEAVQVVNHLRPWTPLLLSLTANSPFWNGRDTGHASWRSVLWGRWPTAAPPPYFHSVDHYEQVVSALLDSGAALDPGMLYWSVRPSRHVPTVEVRIADVLPAAGDAVAYALLVRALVAAALVEVRKGRPAPPVEDAVLRAAVWRAARDGMSGDALSLASPGPLRAVPAWHLTTALMRRVQGHLRAAGDFETVRRWLVRLQRQGTGAARQRAVYRRTERLEDVVDALAVRVPVRQGVDTGPADRACDTARPT</sequence>
<dbReference type="HAMAP" id="MF_01609">
    <property type="entry name" value="Glu_cys_ligase_2"/>
    <property type="match status" value="1"/>
</dbReference>
<dbReference type="InterPro" id="IPR014746">
    <property type="entry name" value="Gln_synth/guanido_kin_cat_dom"/>
</dbReference>
<evidence type="ECO:0000256" key="4">
    <source>
        <dbReference type="ARBA" id="ARBA00048819"/>
    </source>
</evidence>
<comment type="function">
    <text evidence="5">ATP-dependent carboxylate-amine ligase which exhibits weak glutamate--cysteine ligase activity.</text>
</comment>
<keyword evidence="2 5" id="KW-0547">Nucleotide-binding</keyword>
<keyword evidence="3 5" id="KW-0067">ATP-binding</keyword>
<evidence type="ECO:0000256" key="3">
    <source>
        <dbReference type="ARBA" id="ARBA00022840"/>
    </source>
</evidence>
<organism evidence="6 7">
    <name type="scientific">Streptomyces lydicus</name>
    <dbReference type="NCBI Taxonomy" id="47763"/>
    <lineage>
        <taxon>Bacteria</taxon>
        <taxon>Bacillati</taxon>
        <taxon>Actinomycetota</taxon>
        <taxon>Actinomycetes</taxon>
        <taxon>Kitasatosporales</taxon>
        <taxon>Streptomycetaceae</taxon>
        <taxon>Streptomyces</taxon>
    </lineage>
</organism>
<gene>
    <name evidence="6" type="ORF">SL103_19705</name>
</gene>
<evidence type="ECO:0000313" key="6">
    <source>
        <dbReference type="EMBL" id="AOP48156.1"/>
    </source>
</evidence>
<dbReference type="NCBIfam" id="TIGR02050">
    <property type="entry name" value="gshA_cyan_rel"/>
    <property type="match status" value="1"/>
</dbReference>
<dbReference type="InterPro" id="IPR006336">
    <property type="entry name" value="GCS2"/>
</dbReference>
<keyword evidence="7" id="KW-1185">Reference proteome</keyword>
<dbReference type="Pfam" id="PF04107">
    <property type="entry name" value="GCS2"/>
    <property type="match status" value="1"/>
</dbReference>
<evidence type="ECO:0000256" key="1">
    <source>
        <dbReference type="ARBA" id="ARBA00022598"/>
    </source>
</evidence>
<comment type="similarity">
    <text evidence="5">Belongs to the glutamate--cysteine ligase type 2 family. YbdK subfamily.</text>
</comment>
<dbReference type="NCBIfam" id="NF010041">
    <property type="entry name" value="PRK13517.1-1"/>
    <property type="match status" value="1"/>
</dbReference>
<dbReference type="KEGG" id="slc:SL103_19705"/>
<keyword evidence="1 5" id="KW-0436">Ligase</keyword>